<proteinExistence type="predicted"/>
<evidence type="ECO:0000256" key="1">
    <source>
        <dbReference type="SAM" id="MobiDB-lite"/>
    </source>
</evidence>
<organism evidence="3 4">
    <name type="scientific">Thiomicrorhabdus immobilis</name>
    <dbReference type="NCBI Taxonomy" id="2791037"/>
    <lineage>
        <taxon>Bacteria</taxon>
        <taxon>Pseudomonadati</taxon>
        <taxon>Pseudomonadota</taxon>
        <taxon>Gammaproteobacteria</taxon>
        <taxon>Thiotrichales</taxon>
        <taxon>Piscirickettsiaceae</taxon>
        <taxon>Thiomicrorhabdus</taxon>
    </lineage>
</organism>
<keyword evidence="4" id="KW-1185">Reference proteome</keyword>
<dbReference type="InterPro" id="IPR041651">
    <property type="entry name" value="DUF5610"/>
</dbReference>
<reference evidence="3" key="1">
    <citation type="journal article" date="2022" name="Arch. Microbiol.">
        <title>Thiomicrorhabdus immobilis sp. nov., a mesophilic sulfur-oxidizing bacterium isolated from sediment of a brackish lake in northern Japan.</title>
        <authorList>
            <person name="Kojima H."/>
            <person name="Mochizuki J."/>
            <person name="Kanda M."/>
            <person name="Watanabe T."/>
            <person name="Fukui M."/>
        </authorList>
    </citation>
    <scope>NUCLEOTIDE SEQUENCE</scope>
    <source>
        <strain evidence="3">Am19</strain>
    </source>
</reference>
<feature type="region of interest" description="Disordered" evidence="1">
    <location>
        <begin position="213"/>
        <end position="236"/>
    </location>
</feature>
<gene>
    <name evidence="3" type="ORF">THMIRHAM_09250</name>
</gene>
<dbReference type="RefSeq" id="WP_237264058.1">
    <property type="nucleotide sequence ID" value="NZ_AP024202.1"/>
</dbReference>
<dbReference type="Proteomes" id="UP001054820">
    <property type="component" value="Chromosome"/>
</dbReference>
<accession>A0ABM7MCN3</accession>
<feature type="compositionally biased region" description="Low complexity" evidence="1">
    <location>
        <begin position="225"/>
        <end position="236"/>
    </location>
</feature>
<dbReference type="Pfam" id="PF18433">
    <property type="entry name" value="DUF5610"/>
    <property type="match status" value="1"/>
</dbReference>
<evidence type="ECO:0000313" key="4">
    <source>
        <dbReference type="Proteomes" id="UP001054820"/>
    </source>
</evidence>
<dbReference type="EMBL" id="AP024202">
    <property type="protein sequence ID" value="BCN93140.1"/>
    <property type="molecule type" value="Genomic_DNA"/>
</dbReference>
<feature type="domain" description="DUF5610" evidence="2">
    <location>
        <begin position="78"/>
        <end position="209"/>
    </location>
</feature>
<protein>
    <recommendedName>
        <fullName evidence="2">DUF5610 domain-containing protein</fullName>
    </recommendedName>
</protein>
<sequence>MAIDTKNLGSINAYHKLASLPTEQARMHNPNAVNTTADENSLTTEKPSKQVTQMTIRNERQASLVAHLFGNGQSAETQSLKLTYQAAIEKLNEVLMAEIPQAENGETAPAPISEEALKSQGGMEYWTPENTAKRIVDGATGFLAGFQNAHPELQGAALMDKFLEVVGGGLTQGFEEAKSLLGDLDVLKGDIADNIETTYQLVLDGMQNFKNQFLGISDSPEEPTETTSENPQTDKD</sequence>
<evidence type="ECO:0000259" key="2">
    <source>
        <dbReference type="Pfam" id="PF18433"/>
    </source>
</evidence>
<evidence type="ECO:0000313" key="3">
    <source>
        <dbReference type="EMBL" id="BCN93140.1"/>
    </source>
</evidence>
<name>A0ABM7MCN3_9GAMM</name>
<dbReference type="Gene3D" id="1.10.132.90">
    <property type="match status" value="1"/>
</dbReference>